<dbReference type="GO" id="GO:0017136">
    <property type="term" value="F:histone deacetylase activity, NAD-dependent"/>
    <property type="evidence" value="ECO:0007669"/>
    <property type="project" value="TreeGrafter"/>
</dbReference>
<evidence type="ECO:0000313" key="6">
    <source>
        <dbReference type="EMBL" id="SIQ27354.1"/>
    </source>
</evidence>
<dbReference type="Gene3D" id="3.40.50.1220">
    <property type="entry name" value="TPP-binding domain"/>
    <property type="match status" value="1"/>
</dbReference>
<dbReference type="GO" id="GO:0070403">
    <property type="term" value="F:NAD+ binding"/>
    <property type="evidence" value="ECO:0007669"/>
    <property type="project" value="InterPro"/>
</dbReference>
<dbReference type="SUPFAM" id="SSF52467">
    <property type="entry name" value="DHS-like NAD/FAD-binding domain"/>
    <property type="match status" value="1"/>
</dbReference>
<dbReference type="RefSeq" id="WP_076601208.1">
    <property type="nucleotide sequence ID" value="NZ_FTMD01000003.1"/>
</dbReference>
<evidence type="ECO:0000256" key="3">
    <source>
        <dbReference type="ARBA" id="ARBA00023027"/>
    </source>
</evidence>
<dbReference type="EC" id="2.3.1.286" evidence="1"/>
<dbReference type="Pfam" id="PF02146">
    <property type="entry name" value="SIR2"/>
    <property type="match status" value="1"/>
</dbReference>
<keyword evidence="7" id="KW-1185">Reference proteome</keyword>
<dbReference type="InterPro" id="IPR026590">
    <property type="entry name" value="Ssirtuin_cat_dom"/>
</dbReference>
<dbReference type="PANTHER" id="PTHR11085">
    <property type="entry name" value="NAD-DEPENDENT PROTEIN DEACYLASE SIRTUIN-5, MITOCHONDRIAL-RELATED"/>
    <property type="match status" value="1"/>
</dbReference>
<dbReference type="EMBL" id="FTMD01000003">
    <property type="protein sequence ID" value="SIQ27354.1"/>
    <property type="molecule type" value="Genomic_DNA"/>
</dbReference>
<gene>
    <name evidence="6" type="ORF">SAMN05421829_103215</name>
</gene>
<dbReference type="Gene3D" id="3.30.1600.10">
    <property type="entry name" value="SIR2/SIRT2 'Small Domain"/>
    <property type="match status" value="1"/>
</dbReference>
<dbReference type="AlphaFoldDB" id="A0A1N6RES9"/>
<sequence>MDADLTATLEQCASAIGSADALLVTAGAGMGVDSGLPDFRGNEGFWKAYPALAHSGTSFTEIATPSAFRADPARAWGFYGHRLRLYRETVPHEGFRLLRDFADDMPWGAFVLTSNVDGQFQKAGFKPSRIAEIHGSIHHLQCLLPCRDAIWEATGFEPRVDEAQCRLDSELPRCPHCGGVARPNILMFDDWDWIDTRSAAQREALATWLGRVKRLVVIEIGAGVDIPTIRRFSEHAGGTLVRINPRAPGIPGHTGLSVPSGGLAALREIHKHWKFLRR</sequence>
<dbReference type="InterPro" id="IPR003000">
    <property type="entry name" value="Sirtuin"/>
</dbReference>
<dbReference type="PROSITE" id="PS50305">
    <property type="entry name" value="SIRTUIN"/>
    <property type="match status" value="1"/>
</dbReference>
<dbReference type="OrthoDB" id="9800582at2"/>
<evidence type="ECO:0000256" key="2">
    <source>
        <dbReference type="ARBA" id="ARBA00022679"/>
    </source>
</evidence>
<proteinExistence type="predicted"/>
<dbReference type="InterPro" id="IPR050134">
    <property type="entry name" value="NAD-dep_sirtuin_deacylases"/>
</dbReference>
<evidence type="ECO:0000256" key="4">
    <source>
        <dbReference type="PROSITE-ProRule" id="PRU00236"/>
    </source>
</evidence>
<dbReference type="PANTHER" id="PTHR11085:SF4">
    <property type="entry name" value="NAD-DEPENDENT PROTEIN DEACYLASE"/>
    <property type="match status" value="1"/>
</dbReference>
<dbReference type="InterPro" id="IPR029035">
    <property type="entry name" value="DHS-like_NAD/FAD-binding_dom"/>
</dbReference>
<feature type="domain" description="Deacetylase sirtuin-type" evidence="5">
    <location>
        <begin position="2"/>
        <end position="278"/>
    </location>
</feature>
<dbReference type="Proteomes" id="UP000186819">
    <property type="component" value="Unassembled WGS sequence"/>
</dbReference>
<accession>A0A1N6RES9</accession>
<evidence type="ECO:0000256" key="1">
    <source>
        <dbReference type="ARBA" id="ARBA00012928"/>
    </source>
</evidence>
<dbReference type="InterPro" id="IPR026591">
    <property type="entry name" value="Sirtuin_cat_small_dom_sf"/>
</dbReference>
<evidence type="ECO:0000313" key="7">
    <source>
        <dbReference type="Proteomes" id="UP000186819"/>
    </source>
</evidence>
<keyword evidence="2" id="KW-0808">Transferase</keyword>
<keyword evidence="3" id="KW-0520">NAD</keyword>
<reference evidence="7" key="1">
    <citation type="submission" date="2017-01" db="EMBL/GenBank/DDBJ databases">
        <authorList>
            <person name="Varghese N."/>
            <person name="Submissions S."/>
        </authorList>
    </citation>
    <scope>NUCLEOTIDE SEQUENCE [LARGE SCALE GENOMIC DNA]</scope>
    <source>
        <strain evidence="7">ATCC 51758</strain>
    </source>
</reference>
<evidence type="ECO:0000259" key="5">
    <source>
        <dbReference type="PROSITE" id="PS50305"/>
    </source>
</evidence>
<protein>
    <recommendedName>
        <fullName evidence="1">protein acetyllysine N-acetyltransferase</fullName>
        <ecNumber evidence="1">2.3.1.286</ecNumber>
    </recommendedName>
</protein>
<organism evidence="6 7">
    <name type="scientific">Aromatoleum tolulyticum</name>
    <dbReference type="NCBI Taxonomy" id="34027"/>
    <lineage>
        <taxon>Bacteria</taxon>
        <taxon>Pseudomonadati</taxon>
        <taxon>Pseudomonadota</taxon>
        <taxon>Betaproteobacteria</taxon>
        <taxon>Rhodocyclales</taxon>
        <taxon>Rhodocyclaceae</taxon>
        <taxon>Aromatoleum</taxon>
    </lineage>
</organism>
<dbReference type="STRING" id="34027.SAMN05421829_103215"/>
<name>A0A1N6RES9_9RHOO</name>
<comment type="caution">
    <text evidence="4">Lacks conserved residue(s) required for the propagation of feature annotation.</text>
</comment>